<dbReference type="Gene3D" id="2.160.10.10">
    <property type="entry name" value="Hexapeptide repeat proteins"/>
    <property type="match status" value="1"/>
</dbReference>
<dbReference type="PROSITE" id="PS00101">
    <property type="entry name" value="HEXAPEP_TRANSFERASES"/>
    <property type="match status" value="1"/>
</dbReference>
<sequence length="208" mass="23368">MTKDFDYEQLLAGELYLAQDIFDENTSLEGEKLNQKINMEPIENFDRIVALEKELFGKTGTNIYIRPPFYTDYGRHIELGENFYANMNCTFLDVNYITFGDNVMIGPDASFYTAGHPTDANVRNTGLEFGLPITVEDNVWIGGHATILPGVSIGENAIVAAGSVVTKDVPKNTIVGGNPAKIIRQLNEEDKNIWNQKMASYRKKKLRH</sequence>
<organism evidence="6 7">
    <name type="scientific">Vagococcus bubulae</name>
    <dbReference type="NCBI Taxonomy" id="1977868"/>
    <lineage>
        <taxon>Bacteria</taxon>
        <taxon>Bacillati</taxon>
        <taxon>Bacillota</taxon>
        <taxon>Bacilli</taxon>
        <taxon>Lactobacillales</taxon>
        <taxon>Enterococcaceae</taxon>
        <taxon>Vagococcus</taxon>
    </lineage>
</organism>
<keyword evidence="3" id="KW-0677">Repeat</keyword>
<proteinExistence type="inferred from homology"/>
<dbReference type="EMBL" id="NGJT01000010">
    <property type="protein sequence ID" value="RST94057.1"/>
    <property type="molecule type" value="Genomic_DNA"/>
</dbReference>
<dbReference type="OrthoDB" id="9812571at2"/>
<keyword evidence="7" id="KW-1185">Reference proteome</keyword>
<dbReference type="PANTHER" id="PTHR43017:SF1">
    <property type="entry name" value="ACETYLTRANSFERASE YJL218W-RELATED"/>
    <property type="match status" value="1"/>
</dbReference>
<keyword evidence="2 5" id="KW-0808">Transferase</keyword>
<evidence type="ECO:0000256" key="4">
    <source>
        <dbReference type="ARBA" id="ARBA00023315"/>
    </source>
</evidence>
<name>A0A429ZK34_9ENTE</name>
<protein>
    <recommendedName>
        <fullName evidence="5">Acetyltransferase</fullName>
        <ecNumber evidence="5">2.3.1.-</ecNumber>
    </recommendedName>
</protein>
<keyword evidence="4 5" id="KW-0012">Acyltransferase</keyword>
<evidence type="ECO:0000256" key="5">
    <source>
        <dbReference type="RuleBase" id="RU367021"/>
    </source>
</evidence>
<comment type="similarity">
    <text evidence="1 5">Belongs to the transferase hexapeptide repeat family.</text>
</comment>
<evidence type="ECO:0000313" key="6">
    <source>
        <dbReference type="EMBL" id="RST94057.1"/>
    </source>
</evidence>
<evidence type="ECO:0000256" key="3">
    <source>
        <dbReference type="ARBA" id="ARBA00022737"/>
    </source>
</evidence>
<dbReference type="EC" id="2.3.1.-" evidence="5"/>
<dbReference type="InterPro" id="IPR018357">
    <property type="entry name" value="Hexapep_transf_CS"/>
</dbReference>
<dbReference type="InterPro" id="IPR001451">
    <property type="entry name" value="Hexapep"/>
</dbReference>
<dbReference type="SUPFAM" id="SSF51161">
    <property type="entry name" value="Trimeric LpxA-like enzymes"/>
    <property type="match status" value="1"/>
</dbReference>
<dbReference type="GO" id="GO:0008870">
    <property type="term" value="F:galactoside O-acetyltransferase activity"/>
    <property type="evidence" value="ECO:0007669"/>
    <property type="project" value="TreeGrafter"/>
</dbReference>
<dbReference type="InterPro" id="IPR039369">
    <property type="entry name" value="LacA-like"/>
</dbReference>
<dbReference type="RefSeq" id="WP_125957677.1">
    <property type="nucleotide sequence ID" value="NZ_JAQEJV010000005.1"/>
</dbReference>
<evidence type="ECO:0000256" key="1">
    <source>
        <dbReference type="ARBA" id="ARBA00007274"/>
    </source>
</evidence>
<dbReference type="FunFam" id="2.160.10.10:FF:000025">
    <property type="entry name" value="Hexapeptide-repeat containing-acetyltransferase"/>
    <property type="match status" value="1"/>
</dbReference>
<accession>A0A429ZK34</accession>
<gene>
    <name evidence="6" type="ORF">CBF36_06670</name>
</gene>
<dbReference type="AlphaFoldDB" id="A0A429ZK34"/>
<dbReference type="Proteomes" id="UP000288490">
    <property type="component" value="Unassembled WGS sequence"/>
</dbReference>
<comment type="caution">
    <text evidence="6">The sequence shown here is derived from an EMBL/GenBank/DDBJ whole genome shotgun (WGS) entry which is preliminary data.</text>
</comment>
<evidence type="ECO:0000313" key="7">
    <source>
        <dbReference type="Proteomes" id="UP000288490"/>
    </source>
</evidence>
<dbReference type="CDD" id="cd03357">
    <property type="entry name" value="LbH_MAT_GAT"/>
    <property type="match status" value="1"/>
</dbReference>
<dbReference type="Pfam" id="PF14602">
    <property type="entry name" value="Hexapep_2"/>
    <property type="match status" value="1"/>
</dbReference>
<evidence type="ECO:0000256" key="2">
    <source>
        <dbReference type="ARBA" id="ARBA00022679"/>
    </source>
</evidence>
<dbReference type="PANTHER" id="PTHR43017">
    <property type="entry name" value="GALACTOSIDE O-ACETYLTRANSFERASE"/>
    <property type="match status" value="1"/>
</dbReference>
<reference evidence="6 7" key="1">
    <citation type="submission" date="2017-05" db="EMBL/GenBank/DDBJ databases">
        <title>Vagococcus spp. assemblies.</title>
        <authorList>
            <person name="Gulvik C.A."/>
        </authorList>
    </citation>
    <scope>NUCLEOTIDE SEQUENCE [LARGE SCALE GENOMIC DNA]</scope>
    <source>
        <strain evidence="6 7">SS1994</strain>
    </source>
</reference>
<dbReference type="InterPro" id="IPR011004">
    <property type="entry name" value="Trimer_LpxA-like_sf"/>
</dbReference>